<gene>
    <name evidence="7" type="ORF">IAB26_00920</name>
</gene>
<organism evidence="7 8">
    <name type="scientific">Candidatus Limivivens merdigallinarum</name>
    <dbReference type="NCBI Taxonomy" id="2840859"/>
    <lineage>
        <taxon>Bacteria</taxon>
        <taxon>Bacillati</taxon>
        <taxon>Bacillota</taxon>
        <taxon>Clostridia</taxon>
        <taxon>Lachnospirales</taxon>
        <taxon>Lachnospiraceae</taxon>
        <taxon>Lachnospiraceae incertae sedis</taxon>
        <taxon>Candidatus Limivivens</taxon>
    </lineage>
</organism>
<evidence type="ECO:0000256" key="4">
    <source>
        <dbReference type="ARBA" id="ARBA00023136"/>
    </source>
</evidence>
<protein>
    <submittedName>
        <fullName evidence="7">ABC transporter permease</fullName>
    </submittedName>
</protein>
<dbReference type="InterPro" id="IPR013525">
    <property type="entry name" value="ABC2_TM"/>
</dbReference>
<feature type="transmembrane region" description="Helical" evidence="5">
    <location>
        <begin position="21"/>
        <end position="44"/>
    </location>
</feature>
<evidence type="ECO:0000256" key="2">
    <source>
        <dbReference type="ARBA" id="ARBA00022692"/>
    </source>
</evidence>
<feature type="transmembrane region" description="Helical" evidence="5">
    <location>
        <begin position="89"/>
        <end position="117"/>
    </location>
</feature>
<evidence type="ECO:0000313" key="8">
    <source>
        <dbReference type="Proteomes" id="UP000886886"/>
    </source>
</evidence>
<feature type="domain" description="ABC-2 type transporter transmembrane" evidence="6">
    <location>
        <begin position="11"/>
        <end position="205"/>
    </location>
</feature>
<dbReference type="GO" id="GO:0016020">
    <property type="term" value="C:membrane"/>
    <property type="evidence" value="ECO:0007669"/>
    <property type="project" value="UniProtKB-SubCell"/>
</dbReference>
<feature type="transmembrane region" description="Helical" evidence="5">
    <location>
        <begin position="160"/>
        <end position="183"/>
    </location>
</feature>
<reference evidence="7" key="2">
    <citation type="journal article" date="2021" name="PeerJ">
        <title>Extensive microbial diversity within the chicken gut microbiome revealed by metagenomics and culture.</title>
        <authorList>
            <person name="Gilroy R."/>
            <person name="Ravi A."/>
            <person name="Getino M."/>
            <person name="Pursley I."/>
            <person name="Horton D.L."/>
            <person name="Alikhan N.F."/>
            <person name="Baker D."/>
            <person name="Gharbi K."/>
            <person name="Hall N."/>
            <person name="Watson M."/>
            <person name="Adriaenssens E.M."/>
            <person name="Foster-Nyarko E."/>
            <person name="Jarju S."/>
            <person name="Secka A."/>
            <person name="Antonio M."/>
            <person name="Oren A."/>
            <person name="Chaudhuri R.R."/>
            <person name="La Ragione R."/>
            <person name="Hildebrand F."/>
            <person name="Pallen M.J."/>
        </authorList>
    </citation>
    <scope>NUCLEOTIDE SEQUENCE</scope>
    <source>
        <strain evidence="7">ChiSjej3B21-11622</strain>
    </source>
</reference>
<reference evidence="7" key="1">
    <citation type="submission" date="2020-10" db="EMBL/GenBank/DDBJ databases">
        <authorList>
            <person name="Gilroy R."/>
        </authorList>
    </citation>
    <scope>NUCLEOTIDE SEQUENCE</scope>
    <source>
        <strain evidence="7">ChiSjej3B21-11622</strain>
    </source>
</reference>
<evidence type="ECO:0000256" key="3">
    <source>
        <dbReference type="ARBA" id="ARBA00022989"/>
    </source>
</evidence>
<dbReference type="GO" id="GO:0140359">
    <property type="term" value="F:ABC-type transporter activity"/>
    <property type="evidence" value="ECO:0007669"/>
    <property type="project" value="InterPro"/>
</dbReference>
<sequence>MNALIYGIFLQWKLDIRSKNMLITCYLVPLLFFAVMGGIFTSIMPETKDTLIPAMTVFGVSMGSLIGLPPSLAEIYGSSIQNVYKANQVPIWLGAVLTNLSAAIHLFLMSLILYAAAPALFDAAFPEHPLEYFGGLVVFILSSLALASVAGILVKDLSKLSCVSILLFLPSILFSGIMFPLRLLPSVFQTVGKLFPATWGYELISGCSFALIALLLIFFAASALCALAIKQKR</sequence>
<feature type="transmembrane region" description="Helical" evidence="5">
    <location>
        <begin position="132"/>
        <end position="153"/>
    </location>
</feature>
<evidence type="ECO:0000313" key="7">
    <source>
        <dbReference type="EMBL" id="HIQ95101.1"/>
    </source>
</evidence>
<evidence type="ECO:0000256" key="1">
    <source>
        <dbReference type="ARBA" id="ARBA00004141"/>
    </source>
</evidence>
<dbReference type="Proteomes" id="UP000886886">
    <property type="component" value="Unassembled WGS sequence"/>
</dbReference>
<comment type="subcellular location">
    <subcellularLocation>
        <location evidence="1">Membrane</location>
        <topology evidence="1">Multi-pass membrane protein</topology>
    </subcellularLocation>
</comment>
<proteinExistence type="predicted"/>
<dbReference type="AlphaFoldDB" id="A0A9D0ZT97"/>
<keyword evidence="2 5" id="KW-0812">Transmembrane</keyword>
<name>A0A9D0ZT97_9FIRM</name>
<feature type="transmembrane region" description="Helical" evidence="5">
    <location>
        <begin position="203"/>
        <end position="229"/>
    </location>
</feature>
<keyword evidence="4 5" id="KW-0472">Membrane</keyword>
<comment type="caution">
    <text evidence="7">The sequence shown here is derived from an EMBL/GenBank/DDBJ whole genome shotgun (WGS) entry which is preliminary data.</text>
</comment>
<evidence type="ECO:0000259" key="6">
    <source>
        <dbReference type="Pfam" id="PF01061"/>
    </source>
</evidence>
<feature type="transmembrane region" description="Helical" evidence="5">
    <location>
        <begin position="50"/>
        <end position="68"/>
    </location>
</feature>
<dbReference type="EMBL" id="DVFT01000013">
    <property type="protein sequence ID" value="HIQ95101.1"/>
    <property type="molecule type" value="Genomic_DNA"/>
</dbReference>
<dbReference type="Pfam" id="PF01061">
    <property type="entry name" value="ABC2_membrane"/>
    <property type="match status" value="1"/>
</dbReference>
<accession>A0A9D0ZT97</accession>
<evidence type="ECO:0000256" key="5">
    <source>
        <dbReference type="SAM" id="Phobius"/>
    </source>
</evidence>
<keyword evidence="3 5" id="KW-1133">Transmembrane helix</keyword>